<evidence type="ECO:0000256" key="1">
    <source>
        <dbReference type="SAM" id="MobiDB-lite"/>
    </source>
</evidence>
<evidence type="ECO:0000313" key="4">
    <source>
        <dbReference type="Proteomes" id="UP000288805"/>
    </source>
</evidence>
<evidence type="ECO:0000313" key="3">
    <source>
        <dbReference type="EMBL" id="RVW91451.1"/>
    </source>
</evidence>
<comment type="caution">
    <text evidence="3">The sequence shown here is derived from an EMBL/GenBank/DDBJ whole genome shotgun (WGS) entry which is preliminary data.</text>
</comment>
<feature type="domain" description="Reverse transcriptase Ty1/copia-type" evidence="2">
    <location>
        <begin position="245"/>
        <end position="363"/>
    </location>
</feature>
<feature type="compositionally biased region" description="Basic and acidic residues" evidence="1">
    <location>
        <begin position="55"/>
        <end position="65"/>
    </location>
</feature>
<sequence length="432" mass="49522">MQSNTLSGALYYVTFIDDHSRKVWAYALKSKDQQTIVVNIGGHLSNIVEDLDQAKKPKPINKEQVDLGPISPNTMGHNEHKEVVQEEQVDTIDRNDESTVDDVEENPIVENDGLEKQQEQATSELPTETQGSVAYEKKEWLRAMHEEMKSFHKNNTYELMELPKGKRALKNKWVLKRKLEPNKSQPRYKTRLVVKGSSQKKDFDFEEIFSPVVKMSSIRVVLGLATSMNLEIEQLDVKTAFIHGPRQWHKKFDSFMVEHGYDRIASDHYVFVKKFSDGEFIIFLLYVDDMMIVGYDTIKIDELEKELSKSFEMKDLGLTSQILGIKISRDRTNGKLWLSQENYIKKVLDKFNMGKAKPVSSPLGSHLKLSSKQSPSMPYASVVGSLMYVMACTRPDIAHAVEVVSRFLSNPGKEHWVTVKWILKHLRGTPKT</sequence>
<protein>
    <submittedName>
        <fullName evidence="3">Retrovirus-related Pol polyprotein from transposon TNT 1-94</fullName>
    </submittedName>
</protein>
<name>A0A438I429_VITVI</name>
<gene>
    <name evidence="3" type="primary">POLX_3414</name>
    <name evidence="3" type="ORF">CK203_038587</name>
</gene>
<dbReference type="Proteomes" id="UP000288805">
    <property type="component" value="Unassembled WGS sequence"/>
</dbReference>
<dbReference type="PANTHER" id="PTHR11439">
    <property type="entry name" value="GAG-POL-RELATED RETROTRANSPOSON"/>
    <property type="match status" value="1"/>
</dbReference>
<reference evidence="3 4" key="1">
    <citation type="journal article" date="2018" name="PLoS Genet.">
        <title>Population sequencing reveals clonal diversity and ancestral inbreeding in the grapevine cultivar Chardonnay.</title>
        <authorList>
            <person name="Roach M.J."/>
            <person name="Johnson D.L."/>
            <person name="Bohlmann J."/>
            <person name="van Vuuren H.J."/>
            <person name="Jones S.J."/>
            <person name="Pretorius I.S."/>
            <person name="Schmidt S.A."/>
            <person name="Borneman A.R."/>
        </authorList>
    </citation>
    <scope>NUCLEOTIDE SEQUENCE [LARGE SCALE GENOMIC DNA]</scope>
    <source>
        <strain evidence="4">cv. Chardonnay</strain>
        <tissue evidence="3">Leaf</tissue>
    </source>
</reference>
<dbReference type="AlphaFoldDB" id="A0A438I429"/>
<dbReference type="Pfam" id="PF07727">
    <property type="entry name" value="RVT_2"/>
    <property type="match status" value="2"/>
</dbReference>
<organism evidence="3 4">
    <name type="scientific">Vitis vinifera</name>
    <name type="common">Grape</name>
    <dbReference type="NCBI Taxonomy" id="29760"/>
    <lineage>
        <taxon>Eukaryota</taxon>
        <taxon>Viridiplantae</taxon>
        <taxon>Streptophyta</taxon>
        <taxon>Embryophyta</taxon>
        <taxon>Tracheophyta</taxon>
        <taxon>Spermatophyta</taxon>
        <taxon>Magnoliopsida</taxon>
        <taxon>eudicotyledons</taxon>
        <taxon>Gunneridae</taxon>
        <taxon>Pentapetalae</taxon>
        <taxon>rosids</taxon>
        <taxon>Vitales</taxon>
        <taxon>Vitaceae</taxon>
        <taxon>Viteae</taxon>
        <taxon>Vitis</taxon>
    </lineage>
</organism>
<feature type="region of interest" description="Disordered" evidence="1">
    <location>
        <begin position="55"/>
        <end position="130"/>
    </location>
</feature>
<dbReference type="EMBL" id="QGNW01000145">
    <property type="protein sequence ID" value="RVW91451.1"/>
    <property type="molecule type" value="Genomic_DNA"/>
</dbReference>
<evidence type="ECO:0000259" key="2">
    <source>
        <dbReference type="Pfam" id="PF07727"/>
    </source>
</evidence>
<accession>A0A438I429</accession>
<dbReference type="InterPro" id="IPR013103">
    <property type="entry name" value="RVT_2"/>
</dbReference>
<feature type="compositionally biased region" description="Acidic residues" evidence="1">
    <location>
        <begin position="98"/>
        <end position="107"/>
    </location>
</feature>
<feature type="compositionally biased region" description="Polar residues" evidence="1">
    <location>
        <begin position="119"/>
        <end position="130"/>
    </location>
</feature>
<proteinExistence type="predicted"/>
<dbReference type="PANTHER" id="PTHR11439:SF467">
    <property type="entry name" value="INTEGRASE CATALYTIC DOMAIN-CONTAINING PROTEIN"/>
    <property type="match status" value="1"/>
</dbReference>
<feature type="domain" description="Reverse transcriptase Ty1/copia-type" evidence="2">
    <location>
        <begin position="154"/>
        <end position="244"/>
    </location>
</feature>